<sequence length="189" mass="20931">MQINVLADTCVCCGDQVGLRSQLLKHMTRHVFEILRNRGLELVISFIDGITIVQTSVLMESSPDAIMDIVGMVSRIQSERVTDKIIAVTAPTELSVLSCFGIDAVSLQTMDLKKLCKWRAFTLCFYIKEAEAANIGLYISGYIKADGWCVMLFKSGDLDACFAEGPVQSCDEHYSRAIRSLVLAIRLNV</sequence>
<organism evidence="2 3">
    <name type="scientific">Periconia digitata</name>
    <dbReference type="NCBI Taxonomy" id="1303443"/>
    <lineage>
        <taxon>Eukaryota</taxon>
        <taxon>Fungi</taxon>
        <taxon>Dikarya</taxon>
        <taxon>Ascomycota</taxon>
        <taxon>Pezizomycotina</taxon>
        <taxon>Dothideomycetes</taxon>
        <taxon>Pleosporomycetidae</taxon>
        <taxon>Pleosporales</taxon>
        <taxon>Massarineae</taxon>
        <taxon>Periconiaceae</taxon>
        <taxon>Periconia</taxon>
    </lineage>
</organism>
<dbReference type="PROSITE" id="PS00028">
    <property type="entry name" value="ZINC_FINGER_C2H2_1"/>
    <property type="match status" value="1"/>
</dbReference>
<comment type="caution">
    <text evidence="2">The sequence shown here is derived from an EMBL/GenBank/DDBJ whole genome shotgun (WGS) entry which is preliminary data.</text>
</comment>
<dbReference type="InterPro" id="IPR013087">
    <property type="entry name" value="Znf_C2H2_type"/>
</dbReference>
<dbReference type="Proteomes" id="UP001152607">
    <property type="component" value="Unassembled WGS sequence"/>
</dbReference>
<protein>
    <recommendedName>
        <fullName evidence="1">C2H2-type domain-containing protein</fullName>
    </recommendedName>
</protein>
<keyword evidence="3" id="KW-1185">Reference proteome</keyword>
<evidence type="ECO:0000259" key="1">
    <source>
        <dbReference type="PROSITE" id="PS00028"/>
    </source>
</evidence>
<gene>
    <name evidence="2" type="ORF">PDIGIT_LOCUS3700</name>
</gene>
<name>A0A9W4U940_9PLEO</name>
<dbReference type="EMBL" id="CAOQHR010000002">
    <property type="protein sequence ID" value="CAI6323660.1"/>
    <property type="molecule type" value="Genomic_DNA"/>
</dbReference>
<feature type="domain" description="C2H2-type" evidence="1">
    <location>
        <begin position="10"/>
        <end position="30"/>
    </location>
</feature>
<proteinExistence type="predicted"/>
<evidence type="ECO:0000313" key="2">
    <source>
        <dbReference type="EMBL" id="CAI6323660.1"/>
    </source>
</evidence>
<accession>A0A9W4U940</accession>
<dbReference type="AlphaFoldDB" id="A0A9W4U940"/>
<reference evidence="2" key="1">
    <citation type="submission" date="2023-01" db="EMBL/GenBank/DDBJ databases">
        <authorList>
            <person name="Van Ghelder C."/>
            <person name="Rancurel C."/>
        </authorList>
    </citation>
    <scope>NUCLEOTIDE SEQUENCE</scope>
    <source>
        <strain evidence="2">CNCM I-4278</strain>
    </source>
</reference>
<evidence type="ECO:0000313" key="3">
    <source>
        <dbReference type="Proteomes" id="UP001152607"/>
    </source>
</evidence>